<keyword evidence="2" id="KW-1185">Reference proteome</keyword>
<organism evidence="1 2">
    <name type="scientific">Pseudolycoriella hygida</name>
    <dbReference type="NCBI Taxonomy" id="35572"/>
    <lineage>
        <taxon>Eukaryota</taxon>
        <taxon>Metazoa</taxon>
        <taxon>Ecdysozoa</taxon>
        <taxon>Arthropoda</taxon>
        <taxon>Hexapoda</taxon>
        <taxon>Insecta</taxon>
        <taxon>Pterygota</taxon>
        <taxon>Neoptera</taxon>
        <taxon>Endopterygota</taxon>
        <taxon>Diptera</taxon>
        <taxon>Nematocera</taxon>
        <taxon>Sciaroidea</taxon>
        <taxon>Sciaridae</taxon>
        <taxon>Pseudolycoriella</taxon>
    </lineage>
</organism>
<dbReference type="Proteomes" id="UP001151699">
    <property type="component" value="Chromosome A"/>
</dbReference>
<dbReference type="EMBL" id="WJQU01000001">
    <property type="protein sequence ID" value="KAJ6646323.1"/>
    <property type="molecule type" value="Genomic_DNA"/>
</dbReference>
<proteinExistence type="predicted"/>
<gene>
    <name evidence="1" type="ORF">Bhyg_01534</name>
</gene>
<name>A0A9Q0N9Q1_9DIPT</name>
<accession>A0A9Q0N9Q1</accession>
<protein>
    <submittedName>
        <fullName evidence="1">Uncharacterized protein</fullName>
    </submittedName>
</protein>
<evidence type="ECO:0000313" key="2">
    <source>
        <dbReference type="Proteomes" id="UP001151699"/>
    </source>
</evidence>
<sequence>MFFGINIAVQVNCTYQGAEEINQNKRARISSRLCSRQSTSYKVSTCITREDRHQTNPEGKMVISTITNIESENIN</sequence>
<evidence type="ECO:0000313" key="1">
    <source>
        <dbReference type="EMBL" id="KAJ6646323.1"/>
    </source>
</evidence>
<dbReference type="AlphaFoldDB" id="A0A9Q0N9Q1"/>
<reference evidence="1" key="1">
    <citation type="submission" date="2022-07" db="EMBL/GenBank/DDBJ databases">
        <authorList>
            <person name="Trinca V."/>
            <person name="Uliana J.V.C."/>
            <person name="Torres T.T."/>
            <person name="Ward R.J."/>
            <person name="Monesi N."/>
        </authorList>
    </citation>
    <scope>NUCLEOTIDE SEQUENCE</scope>
    <source>
        <strain evidence="1">HSMRA1968</strain>
        <tissue evidence="1">Whole embryos</tissue>
    </source>
</reference>
<comment type="caution">
    <text evidence="1">The sequence shown here is derived from an EMBL/GenBank/DDBJ whole genome shotgun (WGS) entry which is preliminary data.</text>
</comment>